<sequence length="281" mass="31008">MANPPPLARRIELGALLRTYRERAGLDLGEVAHALGWTYVQKVGLVESGKRKLAATEVAALADLFRLTAAEREKVIELGKEARRRDPGPAFAADFAQTYIALEAAASHIKLYAEELLPGLLQTEDYARTLLEEGGILSPDEIDLAVARRVERQRQLSGPALRLSIVLSESALRRQVGGASVMQRQVDHIRELASLPNVTLQLLPFAVGAHLALGTWFHVLHLGDPVVTFVYVEALTESDFYDRPPHTEVYTLAFDRAQRAALSPAESLAVIDDHIRQHTME</sequence>
<dbReference type="InterPro" id="IPR010982">
    <property type="entry name" value="Lambda_DNA-bd_dom_sf"/>
</dbReference>
<dbReference type="Proteomes" id="UP000184501">
    <property type="component" value="Unassembled WGS sequence"/>
</dbReference>
<dbReference type="CDD" id="cd00093">
    <property type="entry name" value="HTH_XRE"/>
    <property type="match status" value="1"/>
</dbReference>
<dbReference type="Pfam" id="PF13560">
    <property type="entry name" value="HTH_31"/>
    <property type="match status" value="1"/>
</dbReference>
<feature type="domain" description="HTH cro/C1-type" evidence="1">
    <location>
        <begin position="17"/>
        <end position="72"/>
    </location>
</feature>
<dbReference type="InterPro" id="IPR001387">
    <property type="entry name" value="Cro/C1-type_HTH"/>
</dbReference>
<dbReference type="OrthoDB" id="4285266at2"/>
<protein>
    <submittedName>
        <fullName evidence="2">Helix-turn-helix domain-containing protein</fullName>
    </submittedName>
</protein>
<name>A0A1M5CFI6_STRHI</name>
<dbReference type="InterPro" id="IPR043917">
    <property type="entry name" value="DUF5753"/>
</dbReference>
<dbReference type="SUPFAM" id="SSF47413">
    <property type="entry name" value="lambda repressor-like DNA-binding domains"/>
    <property type="match status" value="1"/>
</dbReference>
<keyword evidence="3" id="KW-1185">Reference proteome</keyword>
<gene>
    <name evidence="2" type="ORF">SAMN05444320_1044</name>
</gene>
<reference evidence="2 3" key="1">
    <citation type="submission" date="2016-11" db="EMBL/GenBank/DDBJ databases">
        <authorList>
            <person name="Jaros S."/>
            <person name="Januszkiewicz K."/>
            <person name="Wedrychowicz H."/>
        </authorList>
    </citation>
    <scope>NUCLEOTIDE SEQUENCE [LARGE SCALE GENOMIC DNA]</scope>
    <source>
        <strain evidence="2 3">DSM 44523</strain>
    </source>
</reference>
<evidence type="ECO:0000259" key="1">
    <source>
        <dbReference type="PROSITE" id="PS50943"/>
    </source>
</evidence>
<dbReference type="EMBL" id="FQVN01000004">
    <property type="protein sequence ID" value="SHF53469.1"/>
    <property type="molecule type" value="Genomic_DNA"/>
</dbReference>
<dbReference type="SMART" id="SM00530">
    <property type="entry name" value="HTH_XRE"/>
    <property type="match status" value="1"/>
</dbReference>
<dbReference type="STRING" id="2017.SAMN05444320_1044"/>
<dbReference type="AlphaFoldDB" id="A0A1M5CFI6"/>
<evidence type="ECO:0000313" key="2">
    <source>
        <dbReference type="EMBL" id="SHF53469.1"/>
    </source>
</evidence>
<dbReference type="Pfam" id="PF19054">
    <property type="entry name" value="DUF5753"/>
    <property type="match status" value="1"/>
</dbReference>
<dbReference type="PROSITE" id="PS50943">
    <property type="entry name" value="HTH_CROC1"/>
    <property type="match status" value="1"/>
</dbReference>
<dbReference type="Gene3D" id="1.10.260.40">
    <property type="entry name" value="lambda repressor-like DNA-binding domains"/>
    <property type="match status" value="1"/>
</dbReference>
<organism evidence="2 3">
    <name type="scientific">Streptoalloteichus hindustanus</name>
    <dbReference type="NCBI Taxonomy" id="2017"/>
    <lineage>
        <taxon>Bacteria</taxon>
        <taxon>Bacillati</taxon>
        <taxon>Actinomycetota</taxon>
        <taxon>Actinomycetes</taxon>
        <taxon>Pseudonocardiales</taxon>
        <taxon>Pseudonocardiaceae</taxon>
        <taxon>Streptoalloteichus</taxon>
    </lineage>
</organism>
<accession>A0A1M5CFI6</accession>
<dbReference type="GO" id="GO:0003677">
    <property type="term" value="F:DNA binding"/>
    <property type="evidence" value="ECO:0007669"/>
    <property type="project" value="InterPro"/>
</dbReference>
<evidence type="ECO:0000313" key="3">
    <source>
        <dbReference type="Proteomes" id="UP000184501"/>
    </source>
</evidence>
<proteinExistence type="predicted"/>